<evidence type="ECO:0000256" key="1">
    <source>
        <dbReference type="SAM" id="MobiDB-lite"/>
    </source>
</evidence>
<feature type="domain" description="Restriction endonuclease type IV Mrr" evidence="2">
    <location>
        <begin position="44"/>
        <end position="159"/>
    </location>
</feature>
<reference evidence="3 4" key="1">
    <citation type="submission" date="2016-10" db="EMBL/GenBank/DDBJ databases">
        <authorList>
            <person name="de Groot N.N."/>
        </authorList>
    </citation>
    <scope>NUCLEOTIDE SEQUENCE [LARGE SCALE GENOMIC DNA]</scope>
    <source>
        <strain evidence="3 4">DSM 25584</strain>
    </source>
</reference>
<dbReference type="InterPro" id="IPR052906">
    <property type="entry name" value="Type_IV_Methyl-Rstrct_Enzyme"/>
</dbReference>
<dbReference type="PANTHER" id="PTHR30015:SF7">
    <property type="entry name" value="TYPE IV METHYL-DIRECTED RESTRICTION ENZYME ECOKMRR"/>
    <property type="match status" value="1"/>
</dbReference>
<dbReference type="STRING" id="1082479.SAMN05216241_10373"/>
<proteinExistence type="predicted"/>
<gene>
    <name evidence="3" type="ORF">SAMN05216241_10373</name>
</gene>
<accession>A0A1G7PUB4</accession>
<organism evidence="3 4">
    <name type="scientific">Limimonas halophila</name>
    <dbReference type="NCBI Taxonomy" id="1082479"/>
    <lineage>
        <taxon>Bacteria</taxon>
        <taxon>Pseudomonadati</taxon>
        <taxon>Pseudomonadota</taxon>
        <taxon>Alphaproteobacteria</taxon>
        <taxon>Rhodospirillales</taxon>
        <taxon>Rhodovibrionaceae</taxon>
        <taxon>Limimonas</taxon>
    </lineage>
</organism>
<evidence type="ECO:0000313" key="3">
    <source>
        <dbReference type="EMBL" id="SDF89834.1"/>
    </source>
</evidence>
<dbReference type="InterPro" id="IPR007560">
    <property type="entry name" value="Restrct_endonuc_IV_Mrr"/>
</dbReference>
<sequence>MNYERRRTNGDGGNGDNGVTPPNGTQPENDAETDWKTQLLDVVKAMPPEAFERLAQRLLREAGFIKVEVTQRSGDGGIDGTGVLRVNLISFQVLFQCKRYAGSVGSGVIRDFRGAMAGRCDKGLIITTGTFTADAQKEASRDGATAIDLVDGDFLCDLIKKYGLGVHTRTVEQVVVDGSWFESI</sequence>
<dbReference type="InterPro" id="IPR011335">
    <property type="entry name" value="Restrct_endonuc-II-like"/>
</dbReference>
<evidence type="ECO:0000259" key="2">
    <source>
        <dbReference type="Pfam" id="PF04471"/>
    </source>
</evidence>
<dbReference type="PANTHER" id="PTHR30015">
    <property type="entry name" value="MRR RESTRICTION SYSTEM PROTEIN"/>
    <property type="match status" value="1"/>
</dbReference>
<keyword evidence="4" id="KW-1185">Reference proteome</keyword>
<dbReference type="GO" id="GO:0003677">
    <property type="term" value="F:DNA binding"/>
    <property type="evidence" value="ECO:0007669"/>
    <property type="project" value="InterPro"/>
</dbReference>
<dbReference type="GO" id="GO:0015666">
    <property type="term" value="F:restriction endodeoxyribonuclease activity"/>
    <property type="evidence" value="ECO:0007669"/>
    <property type="project" value="TreeGrafter"/>
</dbReference>
<name>A0A1G7PUB4_9PROT</name>
<dbReference type="GO" id="GO:0009307">
    <property type="term" value="P:DNA restriction-modification system"/>
    <property type="evidence" value="ECO:0007669"/>
    <property type="project" value="InterPro"/>
</dbReference>
<dbReference type="InterPro" id="IPR011856">
    <property type="entry name" value="tRNA_endonuc-like_dom_sf"/>
</dbReference>
<dbReference type="SUPFAM" id="SSF52980">
    <property type="entry name" value="Restriction endonuclease-like"/>
    <property type="match status" value="1"/>
</dbReference>
<protein>
    <submittedName>
        <fullName evidence="3">Restriction system protein</fullName>
    </submittedName>
</protein>
<evidence type="ECO:0000313" key="4">
    <source>
        <dbReference type="Proteomes" id="UP000199415"/>
    </source>
</evidence>
<dbReference type="AlphaFoldDB" id="A0A1G7PUB4"/>
<dbReference type="EMBL" id="FNCE01000003">
    <property type="protein sequence ID" value="SDF89834.1"/>
    <property type="molecule type" value="Genomic_DNA"/>
</dbReference>
<dbReference type="Pfam" id="PF04471">
    <property type="entry name" value="Mrr_cat"/>
    <property type="match status" value="1"/>
</dbReference>
<dbReference type="Proteomes" id="UP000199415">
    <property type="component" value="Unassembled WGS sequence"/>
</dbReference>
<feature type="region of interest" description="Disordered" evidence="1">
    <location>
        <begin position="1"/>
        <end position="32"/>
    </location>
</feature>
<dbReference type="Gene3D" id="3.40.1350.10">
    <property type="match status" value="1"/>
</dbReference>